<evidence type="ECO:0000256" key="5">
    <source>
        <dbReference type="ARBA" id="ARBA00022821"/>
    </source>
</evidence>
<dbReference type="GO" id="GO:0006952">
    <property type="term" value="P:defense response"/>
    <property type="evidence" value="ECO:0007669"/>
    <property type="project" value="UniProtKB-KW"/>
</dbReference>
<proteinExistence type="inferred from homology"/>
<organism evidence="8 9">
    <name type="scientific">Leersia perrieri</name>
    <dbReference type="NCBI Taxonomy" id="77586"/>
    <lineage>
        <taxon>Eukaryota</taxon>
        <taxon>Viridiplantae</taxon>
        <taxon>Streptophyta</taxon>
        <taxon>Embryophyta</taxon>
        <taxon>Tracheophyta</taxon>
        <taxon>Spermatophyta</taxon>
        <taxon>Magnoliopsida</taxon>
        <taxon>Liliopsida</taxon>
        <taxon>Poales</taxon>
        <taxon>Poaceae</taxon>
        <taxon>BOP clade</taxon>
        <taxon>Oryzoideae</taxon>
        <taxon>Oryzeae</taxon>
        <taxon>Oryzinae</taxon>
        <taxon>Leersia</taxon>
    </lineage>
</organism>
<reference evidence="8" key="3">
    <citation type="submission" date="2015-04" db="UniProtKB">
        <authorList>
            <consortium name="EnsemblPlants"/>
        </authorList>
    </citation>
    <scope>IDENTIFICATION</scope>
</reference>
<dbReference type="STRING" id="77586.A0A0D9VDE5"/>
<accession>A0A0D9VDE5</accession>
<feature type="domain" description="Disease resistance N-terminal" evidence="7">
    <location>
        <begin position="10"/>
        <end position="89"/>
    </location>
</feature>
<dbReference type="Proteomes" id="UP000032180">
    <property type="component" value="Chromosome 2"/>
</dbReference>
<dbReference type="AlphaFoldDB" id="A0A0D9VDE5"/>
<dbReference type="eggNOG" id="KOG4658">
    <property type="taxonomic scope" value="Eukaryota"/>
</dbReference>
<dbReference type="GO" id="GO:0000166">
    <property type="term" value="F:nucleotide binding"/>
    <property type="evidence" value="ECO:0007669"/>
    <property type="project" value="UniProtKB-KW"/>
</dbReference>
<evidence type="ECO:0000256" key="4">
    <source>
        <dbReference type="ARBA" id="ARBA00022741"/>
    </source>
</evidence>
<comment type="similarity">
    <text evidence="1">Belongs to the disease resistance NB-LRR family.</text>
</comment>
<reference evidence="8 9" key="1">
    <citation type="submission" date="2012-08" db="EMBL/GenBank/DDBJ databases">
        <title>Oryza genome evolution.</title>
        <authorList>
            <person name="Wing R.A."/>
        </authorList>
    </citation>
    <scope>NUCLEOTIDE SEQUENCE</scope>
</reference>
<dbReference type="HOGENOM" id="CLU_001090_3_0_1"/>
<evidence type="ECO:0000256" key="1">
    <source>
        <dbReference type="ARBA" id="ARBA00008894"/>
    </source>
</evidence>
<dbReference type="Pfam" id="PF18052">
    <property type="entry name" value="Rx_N"/>
    <property type="match status" value="1"/>
</dbReference>
<dbReference type="InterPro" id="IPR041118">
    <property type="entry name" value="Rx_N"/>
</dbReference>
<reference evidence="9" key="2">
    <citation type="submission" date="2013-12" db="EMBL/GenBank/DDBJ databases">
        <authorList>
            <person name="Yu Y."/>
            <person name="Lee S."/>
            <person name="de Baynast K."/>
            <person name="Wissotski M."/>
            <person name="Liu L."/>
            <person name="Talag J."/>
            <person name="Goicoechea J."/>
            <person name="Angelova A."/>
            <person name="Jetty R."/>
            <person name="Kudrna D."/>
            <person name="Golser W."/>
            <person name="Rivera L."/>
            <person name="Zhang J."/>
            <person name="Wing R."/>
        </authorList>
    </citation>
    <scope>NUCLEOTIDE SEQUENCE</scope>
</reference>
<keyword evidence="4" id="KW-0547">Nucleotide-binding</keyword>
<keyword evidence="2" id="KW-0433">Leucine-rich repeat</keyword>
<evidence type="ECO:0000313" key="9">
    <source>
        <dbReference type="Proteomes" id="UP000032180"/>
    </source>
</evidence>
<dbReference type="InterPro" id="IPR027417">
    <property type="entry name" value="P-loop_NTPase"/>
</dbReference>
<keyword evidence="5" id="KW-0611">Plant defense</keyword>
<dbReference type="EnsemblPlants" id="LPERR02G06530.1">
    <property type="protein sequence ID" value="LPERR02G06530.1"/>
    <property type="gene ID" value="LPERR02G06530"/>
</dbReference>
<feature type="compositionally biased region" description="Basic residues" evidence="6">
    <location>
        <begin position="127"/>
        <end position="141"/>
    </location>
</feature>
<dbReference type="PANTHER" id="PTHR33377">
    <property type="entry name" value="OS10G0134700 PROTEIN-RELATED"/>
    <property type="match status" value="1"/>
</dbReference>
<sequence>MASEAIVSGVVADMVGRLVSLVAGQLLDRRTNDDVDDKLRRIRRLLVRIESAVEAAESRRITGRALLTWLSDLADGARHGRYFLDAFTLGDRDGGEAVANPLNPAKRLRVAARRLVFRGRDDGGGGARRRPRRPRERLRRSHRCCPPALHRPLATNIYADIQMFGRHVERRRVLDFLLHDGGDGEIGVMSTTLVQHVCDDPAVRRRFSPVILVDFHGLSFIAAGDGETTALLRSLFAGGGDGDFAEKLPLLEEILRGKRLLAVFDNVDARRRRVIDDFIMPAIRRAAARCSKVIVTSSEGSHVSGLATAAANTITLRPPPPADWFFFKAHAFAGGEVDTRLAAAAQAIAERLRVRASYFGGKMVGALLRWRPDHRLWRRLLMSGGGADLAGGDHIAAAAGCLFPPHLSFRGVTVSRSPLRGLVGLNDSCLMMTTPADDSGDRRRSPDRQSPELTVLLCKSVFPSYCLYYSAHCTIEDDPGSKL</sequence>
<keyword evidence="9" id="KW-1185">Reference proteome</keyword>
<evidence type="ECO:0000256" key="2">
    <source>
        <dbReference type="ARBA" id="ARBA00022614"/>
    </source>
</evidence>
<dbReference type="PANTHER" id="PTHR33377:SF102">
    <property type="entry name" value="OS02G0199200 PROTEIN"/>
    <property type="match status" value="1"/>
</dbReference>
<name>A0A0D9VDE5_9ORYZ</name>
<protein>
    <recommendedName>
        <fullName evidence="7">Disease resistance N-terminal domain-containing protein</fullName>
    </recommendedName>
</protein>
<keyword evidence="3" id="KW-0677">Repeat</keyword>
<dbReference type="Gramene" id="LPERR02G06530.1">
    <property type="protein sequence ID" value="LPERR02G06530.1"/>
    <property type="gene ID" value="LPERR02G06530"/>
</dbReference>
<evidence type="ECO:0000259" key="7">
    <source>
        <dbReference type="Pfam" id="PF18052"/>
    </source>
</evidence>
<evidence type="ECO:0000256" key="6">
    <source>
        <dbReference type="SAM" id="MobiDB-lite"/>
    </source>
</evidence>
<dbReference type="SUPFAM" id="SSF52540">
    <property type="entry name" value="P-loop containing nucleoside triphosphate hydrolases"/>
    <property type="match status" value="1"/>
</dbReference>
<feature type="region of interest" description="Disordered" evidence="6">
    <location>
        <begin position="120"/>
        <end position="141"/>
    </location>
</feature>
<evidence type="ECO:0000256" key="3">
    <source>
        <dbReference type="ARBA" id="ARBA00022737"/>
    </source>
</evidence>
<evidence type="ECO:0000313" key="8">
    <source>
        <dbReference type="EnsemblPlants" id="LPERR02G06530.1"/>
    </source>
</evidence>
<dbReference type="Gene3D" id="3.40.50.300">
    <property type="entry name" value="P-loop containing nucleotide triphosphate hydrolases"/>
    <property type="match status" value="1"/>
</dbReference>